<dbReference type="InterPro" id="IPR009939">
    <property type="entry name" value="Chitosanase_fungal"/>
</dbReference>
<keyword evidence="4" id="KW-0964">Secreted</keyword>
<keyword evidence="8 10" id="KW-0326">Glycosidase</keyword>
<comment type="similarity">
    <text evidence="3 10">Belongs to the glycosyl hydrolase 75 family.</text>
</comment>
<keyword evidence="6 10" id="KW-0378">Hydrolase</keyword>
<dbReference type="EC" id="3.2.1.132" evidence="10"/>
<keyword evidence="11" id="KW-1133">Transmembrane helix</keyword>
<evidence type="ECO:0000313" key="12">
    <source>
        <dbReference type="EMBL" id="KAK8084512.1"/>
    </source>
</evidence>
<evidence type="ECO:0000256" key="7">
    <source>
        <dbReference type="ARBA" id="ARBA00023277"/>
    </source>
</evidence>
<organism evidence="12 13">
    <name type="scientific">Apiospora hydei</name>
    <dbReference type="NCBI Taxonomy" id="1337664"/>
    <lineage>
        <taxon>Eukaryota</taxon>
        <taxon>Fungi</taxon>
        <taxon>Dikarya</taxon>
        <taxon>Ascomycota</taxon>
        <taxon>Pezizomycotina</taxon>
        <taxon>Sordariomycetes</taxon>
        <taxon>Xylariomycetidae</taxon>
        <taxon>Amphisphaeriales</taxon>
        <taxon>Apiosporaceae</taxon>
        <taxon>Apiospora</taxon>
    </lineage>
</organism>
<name>A0ABR1WLX3_9PEZI</name>
<evidence type="ECO:0000256" key="8">
    <source>
        <dbReference type="ARBA" id="ARBA00023295"/>
    </source>
</evidence>
<evidence type="ECO:0000256" key="2">
    <source>
        <dbReference type="ARBA" id="ARBA00004613"/>
    </source>
</evidence>
<dbReference type="RefSeq" id="XP_066669021.1">
    <property type="nucleotide sequence ID" value="XM_066810098.1"/>
</dbReference>
<gene>
    <name evidence="12" type="ORF">PG997_005783</name>
</gene>
<protein>
    <recommendedName>
        <fullName evidence="10">Endo-chitosanase</fullName>
        <ecNumber evidence="10">3.2.1.132</ecNumber>
    </recommendedName>
</protein>
<proteinExistence type="inferred from homology"/>
<evidence type="ECO:0000313" key="13">
    <source>
        <dbReference type="Proteomes" id="UP001433268"/>
    </source>
</evidence>
<dbReference type="Proteomes" id="UP001433268">
    <property type="component" value="Unassembled WGS sequence"/>
</dbReference>
<sequence length="305" mass="33067">MRLLHSTVIAAALVSLCVTREIPLRVKQFQDRLREGRQCNKTLASGLRTSLGGPKSINNVNSSPWYYCGDYVNSTGSFMYAASSTAASGEDQSSKLTIDCNGTRGGPEDTGLCDRLYHEPAKSTAFQYLLKGSGIPVKDLNTYFHPYVALGDFGAGQRSNSDFVEFDPQDEVVEPLSLVAVVCNEKMFYGLWADTNNDTVPQPLVGQLSVAMAKMCYGEDAVETQQRLDASDLMFLAFTGTQATPGYYGADWGAETPDEFEQGLALLGNKLIRKRVFLGTAAPKGSLPGTLILFAFVAVSLVIYS</sequence>
<evidence type="ECO:0000256" key="5">
    <source>
        <dbReference type="ARBA" id="ARBA00022729"/>
    </source>
</evidence>
<dbReference type="PANTHER" id="PTHR42061">
    <property type="entry name" value="ENDO-CHITOSANASE"/>
    <property type="match status" value="1"/>
</dbReference>
<feature type="signal peptide" evidence="10">
    <location>
        <begin position="1"/>
        <end position="19"/>
    </location>
</feature>
<evidence type="ECO:0000256" key="1">
    <source>
        <dbReference type="ARBA" id="ARBA00000405"/>
    </source>
</evidence>
<keyword evidence="13" id="KW-1185">Reference proteome</keyword>
<evidence type="ECO:0000256" key="3">
    <source>
        <dbReference type="ARBA" id="ARBA00007799"/>
    </source>
</evidence>
<dbReference type="Pfam" id="PF07335">
    <property type="entry name" value="Glyco_hydro_75"/>
    <property type="match status" value="1"/>
</dbReference>
<comment type="caution">
    <text evidence="12">The sequence shown here is derived from an EMBL/GenBank/DDBJ whole genome shotgun (WGS) entry which is preliminary data.</text>
</comment>
<evidence type="ECO:0000256" key="11">
    <source>
        <dbReference type="SAM" id="Phobius"/>
    </source>
</evidence>
<feature type="chain" id="PRO_5044978699" description="Endo-chitosanase" evidence="10">
    <location>
        <begin position="20"/>
        <end position="305"/>
    </location>
</feature>
<evidence type="ECO:0000256" key="10">
    <source>
        <dbReference type="RuleBase" id="RU361208"/>
    </source>
</evidence>
<evidence type="ECO:0000256" key="6">
    <source>
        <dbReference type="ARBA" id="ARBA00022801"/>
    </source>
</evidence>
<dbReference type="EMBL" id="JAQQWN010000005">
    <property type="protein sequence ID" value="KAK8084512.1"/>
    <property type="molecule type" value="Genomic_DNA"/>
</dbReference>
<feature type="transmembrane region" description="Helical" evidence="11">
    <location>
        <begin position="285"/>
        <end position="304"/>
    </location>
</feature>
<keyword evidence="5 10" id="KW-0732">Signal</keyword>
<keyword evidence="11" id="KW-0472">Membrane</keyword>
<comment type="function">
    <text evidence="10">Chitosanase catalyzing the endo-type cleavage of chitosan, the deacylated form of chitin. Chitosanase may be crucial in the degradation of the deacetylated portion of chitin in the fungal cell wall.</text>
</comment>
<comment type="subcellular location">
    <subcellularLocation>
        <location evidence="2 10">Secreted</location>
    </subcellularLocation>
</comment>
<comment type="catalytic activity">
    <reaction evidence="1 10">
        <text>Endohydrolysis of beta-(1-&gt;4)-linkages between D-glucosamine residues in a partly acetylated chitosan.</text>
        <dbReference type="EC" id="3.2.1.132"/>
    </reaction>
</comment>
<reference evidence="12 13" key="1">
    <citation type="submission" date="2023-01" db="EMBL/GenBank/DDBJ databases">
        <title>Analysis of 21 Apiospora genomes using comparative genomics revels a genus with tremendous synthesis potential of carbohydrate active enzymes and secondary metabolites.</title>
        <authorList>
            <person name="Sorensen T."/>
        </authorList>
    </citation>
    <scope>NUCLEOTIDE SEQUENCE [LARGE SCALE GENOMIC DNA]</scope>
    <source>
        <strain evidence="12 13">CBS 114990</strain>
    </source>
</reference>
<evidence type="ECO:0000256" key="4">
    <source>
        <dbReference type="ARBA" id="ARBA00022525"/>
    </source>
</evidence>
<dbReference type="GeneID" id="92043158"/>
<keyword evidence="7" id="KW-0119">Carbohydrate metabolism</keyword>
<accession>A0ABR1WLX3</accession>
<dbReference type="PANTHER" id="PTHR42061:SF6">
    <property type="entry name" value="ENDO-CHITOSANASE"/>
    <property type="match status" value="1"/>
</dbReference>
<keyword evidence="9 10" id="KW-0624">Polysaccharide degradation</keyword>
<keyword evidence="11" id="KW-0812">Transmembrane</keyword>
<evidence type="ECO:0000256" key="9">
    <source>
        <dbReference type="ARBA" id="ARBA00023326"/>
    </source>
</evidence>